<dbReference type="RefSeq" id="WP_039646659.1">
    <property type="nucleotide sequence ID" value="NZ_JXBL01000001.1"/>
</dbReference>
<comment type="caution">
    <text evidence="2">The sequence shown here is derived from an EMBL/GenBank/DDBJ whole genome shotgun (WGS) entry which is preliminary data.</text>
</comment>
<evidence type="ECO:0000313" key="2">
    <source>
        <dbReference type="EMBL" id="KIE43311.1"/>
    </source>
</evidence>
<name>A0A0C1QYP9_9BACT</name>
<dbReference type="SUPFAM" id="SSF47240">
    <property type="entry name" value="Ferritin-like"/>
    <property type="match status" value="1"/>
</dbReference>
<dbReference type="Gene3D" id="1.20.1260.10">
    <property type="match status" value="1"/>
</dbReference>
<dbReference type="InterPro" id="IPR009078">
    <property type="entry name" value="Ferritin-like_SF"/>
</dbReference>
<dbReference type="PANTHER" id="PTHR33531">
    <property type="entry name" value="RUBRERYTHRIN SUBFAMILY"/>
    <property type="match status" value="1"/>
</dbReference>
<sequence length="163" mass="18809">MKVIDFALEMEEMGKDYFWRLANEASINGVRTVFTMLAEAQQELYDTFLAMKRGASVHCNADSRALERAREAFARIFAPDGALLDLLKTDLAAYEHAMQVEAAVVRFCEELAERERDEEARALLREIAAEERQYYDTVESIHDFVAAPRWQLCWGEFSNLQEM</sequence>
<dbReference type="InterPro" id="IPR003251">
    <property type="entry name" value="Rr_diiron-bd_dom"/>
</dbReference>
<dbReference type="CDD" id="cd01045">
    <property type="entry name" value="Ferritin_like_AB"/>
    <property type="match status" value="1"/>
</dbReference>
<dbReference type="EMBL" id="JXBL01000001">
    <property type="protein sequence ID" value="KIE43311.1"/>
    <property type="molecule type" value="Genomic_DNA"/>
</dbReference>
<gene>
    <name evidence="2" type="ORF">SE37_12050</name>
</gene>
<dbReference type="AlphaFoldDB" id="A0A0C1QYP9"/>
<reference evidence="2 3" key="1">
    <citation type="submission" date="2015-01" db="EMBL/GenBank/DDBJ databases">
        <title>Genome sequence of the anaerobic bacterium Geobacter soli GSS01, a dissimilatory Fe(III) reducer from soil.</title>
        <authorList>
            <person name="Yang G."/>
            <person name="Zhou S."/>
        </authorList>
    </citation>
    <scope>NUCLEOTIDE SEQUENCE [LARGE SCALE GENOMIC DNA]</scope>
    <source>
        <strain evidence="2 3">GSS01</strain>
    </source>
</reference>
<dbReference type="GO" id="GO:0046872">
    <property type="term" value="F:metal ion binding"/>
    <property type="evidence" value="ECO:0007669"/>
    <property type="project" value="InterPro"/>
</dbReference>
<protein>
    <submittedName>
        <fullName evidence="2">Ferritin</fullName>
    </submittedName>
</protein>
<dbReference type="GO" id="GO:0016491">
    <property type="term" value="F:oxidoreductase activity"/>
    <property type="evidence" value="ECO:0007669"/>
    <property type="project" value="InterPro"/>
</dbReference>
<evidence type="ECO:0000313" key="3">
    <source>
        <dbReference type="Proteomes" id="UP000031433"/>
    </source>
</evidence>
<dbReference type="Proteomes" id="UP000031433">
    <property type="component" value="Unassembled WGS sequence"/>
</dbReference>
<evidence type="ECO:0000259" key="1">
    <source>
        <dbReference type="Pfam" id="PF02915"/>
    </source>
</evidence>
<dbReference type="InterPro" id="IPR012347">
    <property type="entry name" value="Ferritin-like"/>
</dbReference>
<accession>A0A0C1QYP9</accession>
<dbReference type="PANTHER" id="PTHR33531:SF7">
    <property type="entry name" value="HYPOTHETICAL MEMBRANE PROTEIN, CONSERVED"/>
    <property type="match status" value="1"/>
</dbReference>
<organism evidence="2 3">
    <name type="scientific">Geobacter soli</name>
    <dbReference type="NCBI Taxonomy" id="1510391"/>
    <lineage>
        <taxon>Bacteria</taxon>
        <taxon>Pseudomonadati</taxon>
        <taxon>Thermodesulfobacteriota</taxon>
        <taxon>Desulfuromonadia</taxon>
        <taxon>Geobacterales</taxon>
        <taxon>Geobacteraceae</taxon>
        <taxon>Geobacter</taxon>
    </lineage>
</organism>
<dbReference type="Pfam" id="PF02915">
    <property type="entry name" value="Rubrerythrin"/>
    <property type="match status" value="1"/>
</dbReference>
<feature type="domain" description="Rubrerythrin diiron-binding" evidence="1">
    <location>
        <begin position="3"/>
        <end position="137"/>
    </location>
</feature>
<proteinExistence type="predicted"/>
<keyword evidence="3" id="KW-1185">Reference proteome</keyword>